<reference evidence="3" key="2">
    <citation type="submission" date="2025-08" db="UniProtKB">
        <authorList>
            <consortium name="RefSeq"/>
        </authorList>
    </citation>
    <scope>IDENTIFICATION</scope>
    <source>
        <tissue evidence="3">Leaf</tissue>
    </source>
</reference>
<accession>A0ABM0WSV1</accession>
<gene>
    <name evidence="3" type="primary">LOC104755044</name>
</gene>
<proteinExistence type="predicted"/>
<evidence type="ECO:0000256" key="1">
    <source>
        <dbReference type="SAM" id="MobiDB-lite"/>
    </source>
</evidence>
<evidence type="ECO:0000313" key="3">
    <source>
        <dbReference type="RefSeq" id="XP_010475671.1"/>
    </source>
</evidence>
<sequence length="121" mass="13314">MDAYLKIVKELAKGFDHFMIDKIPRSANAPADALAVLASTSDPDLRRVIPVESISVSSIDAGAQVNIISVDPAEHADLDDEAQPNHEAKPATEPADWRQEILQYINEGVVPADKWQSRRLK</sequence>
<evidence type="ECO:0000313" key="2">
    <source>
        <dbReference type="Proteomes" id="UP000694864"/>
    </source>
</evidence>
<protein>
    <submittedName>
        <fullName evidence="3">Uncharacterized protein LOC104755044</fullName>
    </submittedName>
</protein>
<keyword evidence="2" id="KW-1185">Reference proteome</keyword>
<reference evidence="2" key="1">
    <citation type="journal article" date="2014" name="Nat. Commun.">
        <title>The emerging biofuel crop Camelina sativa retains a highly undifferentiated hexaploid genome structure.</title>
        <authorList>
            <person name="Kagale S."/>
            <person name="Koh C."/>
            <person name="Nixon J."/>
            <person name="Bollina V."/>
            <person name="Clarke W.E."/>
            <person name="Tuteja R."/>
            <person name="Spillane C."/>
            <person name="Robinson S.J."/>
            <person name="Links M.G."/>
            <person name="Clarke C."/>
            <person name="Higgins E.E."/>
            <person name="Huebert T."/>
            <person name="Sharpe A.G."/>
            <person name="Parkin I.A."/>
        </authorList>
    </citation>
    <scope>NUCLEOTIDE SEQUENCE [LARGE SCALE GENOMIC DNA]</scope>
    <source>
        <strain evidence="2">cv. DH55</strain>
    </source>
</reference>
<dbReference type="Proteomes" id="UP000694864">
    <property type="component" value="Chromosome 2"/>
</dbReference>
<feature type="compositionally biased region" description="Basic and acidic residues" evidence="1">
    <location>
        <begin position="83"/>
        <end position="97"/>
    </location>
</feature>
<organism evidence="2 3">
    <name type="scientific">Camelina sativa</name>
    <name type="common">False flax</name>
    <name type="synonym">Myagrum sativum</name>
    <dbReference type="NCBI Taxonomy" id="90675"/>
    <lineage>
        <taxon>Eukaryota</taxon>
        <taxon>Viridiplantae</taxon>
        <taxon>Streptophyta</taxon>
        <taxon>Embryophyta</taxon>
        <taxon>Tracheophyta</taxon>
        <taxon>Spermatophyta</taxon>
        <taxon>Magnoliopsida</taxon>
        <taxon>eudicotyledons</taxon>
        <taxon>Gunneridae</taxon>
        <taxon>Pentapetalae</taxon>
        <taxon>rosids</taxon>
        <taxon>malvids</taxon>
        <taxon>Brassicales</taxon>
        <taxon>Brassicaceae</taxon>
        <taxon>Camelineae</taxon>
        <taxon>Camelina</taxon>
    </lineage>
</organism>
<name>A0ABM0WSV1_CAMSA</name>
<feature type="region of interest" description="Disordered" evidence="1">
    <location>
        <begin position="75"/>
        <end position="97"/>
    </location>
</feature>
<dbReference type="RefSeq" id="XP_010475671.1">
    <property type="nucleotide sequence ID" value="XM_010477369.1"/>
</dbReference>
<dbReference type="GeneID" id="104755044"/>